<comment type="caution">
    <text evidence="1">The sequence shown here is derived from an EMBL/GenBank/DDBJ whole genome shotgun (WGS) entry which is preliminary data.</text>
</comment>
<keyword evidence="2" id="KW-1185">Reference proteome</keyword>
<dbReference type="InterPro" id="IPR034660">
    <property type="entry name" value="DinB/YfiT-like"/>
</dbReference>
<dbReference type="InterPro" id="IPR007061">
    <property type="entry name" value="MST-like"/>
</dbReference>
<reference evidence="1 2" key="1">
    <citation type="submission" date="2020-08" db="EMBL/GenBank/DDBJ databases">
        <title>Sequencing the genomes of 1000 actinobacteria strains.</title>
        <authorList>
            <person name="Klenk H.-P."/>
        </authorList>
    </citation>
    <scope>NUCLEOTIDE SEQUENCE [LARGE SCALE GENOMIC DNA]</scope>
    <source>
        <strain evidence="1 2">DSM 28967</strain>
    </source>
</reference>
<dbReference type="EMBL" id="JACHMY010000001">
    <property type="protein sequence ID" value="MBB5837102.1"/>
    <property type="molecule type" value="Genomic_DNA"/>
</dbReference>
<name>A0A7W9J8J4_9ACTN</name>
<dbReference type="Proteomes" id="UP000549971">
    <property type="component" value="Unassembled WGS sequence"/>
</dbReference>
<proteinExistence type="predicted"/>
<organism evidence="1 2">
    <name type="scientific">Kribbella italica</name>
    <dbReference type="NCBI Taxonomy" id="1540520"/>
    <lineage>
        <taxon>Bacteria</taxon>
        <taxon>Bacillati</taxon>
        <taxon>Actinomycetota</taxon>
        <taxon>Actinomycetes</taxon>
        <taxon>Propionibacteriales</taxon>
        <taxon>Kribbellaceae</taxon>
        <taxon>Kribbella</taxon>
    </lineage>
</organism>
<dbReference type="Gene3D" id="1.20.120.450">
    <property type="entry name" value="dinb family like domain"/>
    <property type="match status" value="1"/>
</dbReference>
<accession>A0A7W9J8J4</accession>
<dbReference type="AlphaFoldDB" id="A0A7W9J8J4"/>
<sequence>MDLKAELHQSLRTARATNLQKAAGLSEYDLRRPITPSGTNVLGVLKHLGGMEYGYLGGAFGRDLDREIPGDEDLLGGADMWARPDETSAYILDWYHQTCTNADRTIELHALDSPGWVEHFTPGHQTTTLAAMILRVLNEELRHGGHLDILRELLDGTTSPSNHPVDTAEYLAKVRAAAEAFAPAD</sequence>
<gene>
    <name evidence="1" type="ORF">HDA39_003836</name>
</gene>
<protein>
    <submittedName>
        <fullName evidence="1">Putative damage-inducible protein DinB</fullName>
    </submittedName>
</protein>
<dbReference type="SUPFAM" id="SSF109854">
    <property type="entry name" value="DinB/YfiT-like putative metalloenzymes"/>
    <property type="match status" value="1"/>
</dbReference>
<evidence type="ECO:0000313" key="1">
    <source>
        <dbReference type="EMBL" id="MBB5837102.1"/>
    </source>
</evidence>
<dbReference type="RefSeq" id="WP_184796828.1">
    <property type="nucleotide sequence ID" value="NZ_JACHMY010000001.1"/>
</dbReference>
<evidence type="ECO:0000313" key="2">
    <source>
        <dbReference type="Proteomes" id="UP000549971"/>
    </source>
</evidence>
<dbReference type="Pfam" id="PF04978">
    <property type="entry name" value="MST"/>
    <property type="match status" value="1"/>
</dbReference>